<feature type="compositionally biased region" description="Low complexity" evidence="1">
    <location>
        <begin position="13"/>
        <end position="60"/>
    </location>
</feature>
<keyword evidence="2" id="KW-1133">Transmembrane helix</keyword>
<keyword evidence="4" id="KW-1185">Reference proteome</keyword>
<feature type="transmembrane region" description="Helical" evidence="2">
    <location>
        <begin position="199"/>
        <end position="218"/>
    </location>
</feature>
<evidence type="ECO:0000256" key="2">
    <source>
        <dbReference type="SAM" id="Phobius"/>
    </source>
</evidence>
<sequence>MEMFEKGSAPADETTSPMSRMSPSMSSISNMSSETSQSQTEVPSSSSSYISNSSSLSATSGLDPHGKGGKKKKKKGKRPKSAGSHSTLHPVHLLHSIISTEGKAVKNVMRVGQQGQQLGILPPMKRLSWSLFMAVLALCAMPPLVAVLCFSSMGWGLEVYRATKLTEYMVSIPVDFAVLLIFLMFVLDSHLWKERRQILFKRLIYSLILFLFALSVAFSAGQHPYGPICMHALGTPIWLFIGKHVLFKASFKDFVSWLPGPLFLLSVVQFSQWLIWTLGGKSKVDDGDAGPGNAWSITIRNRYAQQIYCPPNFEEYPHCEGFYDKETNEWQVDLDVTCKEVYDTCLDAFMIWSMPLFVALYMFFLSHMSVYVRIDEVS</sequence>
<protein>
    <submittedName>
        <fullName evidence="3">Uncharacterized protein</fullName>
    </submittedName>
</protein>
<evidence type="ECO:0000313" key="3">
    <source>
        <dbReference type="EMBL" id="GMH49569.1"/>
    </source>
</evidence>
<name>A0A9W6ZFH5_9STRA</name>
<feature type="transmembrane region" description="Helical" evidence="2">
    <location>
        <begin position="224"/>
        <end position="242"/>
    </location>
</feature>
<reference evidence="3" key="1">
    <citation type="submission" date="2022-07" db="EMBL/GenBank/DDBJ databases">
        <title>Genome analysis of Parmales, a sister group of diatoms, reveals the evolutionary specialization of diatoms from phago-mixotrophs to photoautotrophs.</title>
        <authorList>
            <person name="Ban H."/>
            <person name="Sato S."/>
            <person name="Yoshikawa S."/>
            <person name="Kazumasa Y."/>
            <person name="Nakamura Y."/>
            <person name="Ichinomiya M."/>
            <person name="Saitoh K."/>
            <person name="Sato N."/>
            <person name="Blanc-Mathieu R."/>
            <person name="Endo H."/>
            <person name="Kuwata A."/>
            <person name="Ogata H."/>
        </authorList>
    </citation>
    <scope>NUCLEOTIDE SEQUENCE</scope>
</reference>
<feature type="transmembrane region" description="Helical" evidence="2">
    <location>
        <begin position="349"/>
        <end position="372"/>
    </location>
</feature>
<dbReference type="OrthoDB" id="498037at2759"/>
<feature type="transmembrane region" description="Helical" evidence="2">
    <location>
        <begin position="254"/>
        <end position="276"/>
    </location>
</feature>
<feature type="transmembrane region" description="Helical" evidence="2">
    <location>
        <begin position="168"/>
        <end position="187"/>
    </location>
</feature>
<evidence type="ECO:0000256" key="1">
    <source>
        <dbReference type="SAM" id="MobiDB-lite"/>
    </source>
</evidence>
<evidence type="ECO:0000313" key="4">
    <source>
        <dbReference type="Proteomes" id="UP001165082"/>
    </source>
</evidence>
<gene>
    <name evidence="3" type="ORF">TrRE_jg9096</name>
</gene>
<keyword evidence="2" id="KW-0472">Membrane</keyword>
<comment type="caution">
    <text evidence="3">The sequence shown here is derived from an EMBL/GenBank/DDBJ whole genome shotgun (WGS) entry which is preliminary data.</text>
</comment>
<accession>A0A9W6ZFH5</accession>
<dbReference type="Proteomes" id="UP001165082">
    <property type="component" value="Unassembled WGS sequence"/>
</dbReference>
<proteinExistence type="predicted"/>
<dbReference type="EMBL" id="BRXZ01000639">
    <property type="protein sequence ID" value="GMH49569.1"/>
    <property type="molecule type" value="Genomic_DNA"/>
</dbReference>
<feature type="region of interest" description="Disordered" evidence="1">
    <location>
        <begin position="1"/>
        <end position="86"/>
    </location>
</feature>
<feature type="compositionally biased region" description="Basic residues" evidence="1">
    <location>
        <begin position="67"/>
        <end position="80"/>
    </location>
</feature>
<feature type="transmembrane region" description="Helical" evidence="2">
    <location>
        <begin position="131"/>
        <end position="156"/>
    </location>
</feature>
<organism evidence="3 4">
    <name type="scientific">Triparma retinervis</name>
    <dbReference type="NCBI Taxonomy" id="2557542"/>
    <lineage>
        <taxon>Eukaryota</taxon>
        <taxon>Sar</taxon>
        <taxon>Stramenopiles</taxon>
        <taxon>Ochrophyta</taxon>
        <taxon>Bolidophyceae</taxon>
        <taxon>Parmales</taxon>
        <taxon>Triparmaceae</taxon>
        <taxon>Triparma</taxon>
    </lineage>
</organism>
<keyword evidence="2" id="KW-0812">Transmembrane</keyword>
<dbReference type="AlphaFoldDB" id="A0A9W6ZFH5"/>